<proteinExistence type="predicted"/>
<protein>
    <submittedName>
        <fullName evidence="1">Pre-mRNA-splicing factor cwc24-like</fullName>
    </submittedName>
</protein>
<dbReference type="AlphaFoldDB" id="A0AAX6H6M4"/>
<keyword evidence="2" id="KW-1185">Reference proteome</keyword>
<reference evidence="1" key="1">
    <citation type="journal article" date="2023" name="GigaByte">
        <title>Genome assembly of the bearded iris, Iris pallida Lam.</title>
        <authorList>
            <person name="Bruccoleri R.E."/>
            <person name="Oakeley E.J."/>
            <person name="Faust A.M.E."/>
            <person name="Altorfer M."/>
            <person name="Dessus-Babus S."/>
            <person name="Burckhardt D."/>
            <person name="Oertli M."/>
            <person name="Naumann U."/>
            <person name="Petersen F."/>
            <person name="Wong J."/>
        </authorList>
    </citation>
    <scope>NUCLEOTIDE SEQUENCE</scope>
    <source>
        <strain evidence="1">GSM-AAB239-AS_SAM_17_03QT</strain>
    </source>
</reference>
<comment type="caution">
    <text evidence="1">The sequence shown here is derived from an EMBL/GenBank/DDBJ whole genome shotgun (WGS) entry which is preliminary data.</text>
</comment>
<gene>
    <name evidence="1" type="ORF">M6B38_327480</name>
</gene>
<evidence type="ECO:0000313" key="2">
    <source>
        <dbReference type="Proteomes" id="UP001140949"/>
    </source>
</evidence>
<name>A0AAX6H6M4_IRIPA</name>
<reference evidence="1" key="2">
    <citation type="submission" date="2023-04" db="EMBL/GenBank/DDBJ databases">
        <authorList>
            <person name="Bruccoleri R.E."/>
            <person name="Oakeley E.J."/>
            <person name="Faust A.-M."/>
            <person name="Dessus-Babus S."/>
            <person name="Altorfer M."/>
            <person name="Burckhardt D."/>
            <person name="Oertli M."/>
            <person name="Naumann U."/>
            <person name="Petersen F."/>
            <person name="Wong J."/>
        </authorList>
    </citation>
    <scope>NUCLEOTIDE SEQUENCE</scope>
    <source>
        <strain evidence="1">GSM-AAB239-AS_SAM_17_03QT</strain>
        <tissue evidence="1">Leaf</tissue>
    </source>
</reference>
<accession>A0AAX6H6M4</accession>
<sequence>MSRISSMKPLQSGQFPLLTQSSLEQRRQKVWPQGMKAAPLCLTMHTQHVYSPPLLLVLLLRAHLRLLFLLLLLPELPEQRHERHLDRRLLLSALRRVLVRVVLGDDALPAAARGGSRPGGLVRVREGVAGPAEADPVLEGLPIDGPRRIVPDGSGSGPVHLLLLAYDVHEGAGRPGPLLVGGGREEAVAGLGVVDGEVEADLGPLAGGLR</sequence>
<dbReference type="Proteomes" id="UP001140949">
    <property type="component" value="Unassembled WGS sequence"/>
</dbReference>
<dbReference type="EMBL" id="JANAVB010012199">
    <property type="protein sequence ID" value="KAJ6836298.1"/>
    <property type="molecule type" value="Genomic_DNA"/>
</dbReference>
<evidence type="ECO:0000313" key="1">
    <source>
        <dbReference type="EMBL" id="KAJ6836298.1"/>
    </source>
</evidence>
<organism evidence="1 2">
    <name type="scientific">Iris pallida</name>
    <name type="common">Sweet iris</name>
    <dbReference type="NCBI Taxonomy" id="29817"/>
    <lineage>
        <taxon>Eukaryota</taxon>
        <taxon>Viridiplantae</taxon>
        <taxon>Streptophyta</taxon>
        <taxon>Embryophyta</taxon>
        <taxon>Tracheophyta</taxon>
        <taxon>Spermatophyta</taxon>
        <taxon>Magnoliopsida</taxon>
        <taxon>Liliopsida</taxon>
        <taxon>Asparagales</taxon>
        <taxon>Iridaceae</taxon>
        <taxon>Iridoideae</taxon>
        <taxon>Irideae</taxon>
        <taxon>Iris</taxon>
    </lineage>
</organism>